<dbReference type="EMBL" id="FJUY01000001">
    <property type="protein sequence ID" value="CZT14539.1"/>
    <property type="molecule type" value="Genomic_DNA"/>
</dbReference>
<accession>A0A2D3UZA6</accession>
<dbReference type="GeneID" id="35595896"/>
<gene>
    <name evidence="2" type="ORF">RCC_00516</name>
</gene>
<evidence type="ECO:0000256" key="1">
    <source>
        <dbReference type="SAM" id="SignalP"/>
    </source>
</evidence>
<dbReference type="AlphaFoldDB" id="A0A2D3UZA6"/>
<organism evidence="2 3">
    <name type="scientific">Ramularia collo-cygni</name>
    <dbReference type="NCBI Taxonomy" id="112498"/>
    <lineage>
        <taxon>Eukaryota</taxon>
        <taxon>Fungi</taxon>
        <taxon>Dikarya</taxon>
        <taxon>Ascomycota</taxon>
        <taxon>Pezizomycotina</taxon>
        <taxon>Dothideomycetes</taxon>
        <taxon>Dothideomycetidae</taxon>
        <taxon>Mycosphaerellales</taxon>
        <taxon>Mycosphaerellaceae</taxon>
        <taxon>Ramularia</taxon>
    </lineage>
</organism>
<keyword evidence="3" id="KW-1185">Reference proteome</keyword>
<reference evidence="2 3" key="1">
    <citation type="submission" date="2016-03" db="EMBL/GenBank/DDBJ databases">
        <authorList>
            <person name="Ploux O."/>
        </authorList>
    </citation>
    <scope>NUCLEOTIDE SEQUENCE [LARGE SCALE GENOMIC DNA]</scope>
    <source>
        <strain evidence="2 3">URUG2</strain>
    </source>
</reference>
<protein>
    <submittedName>
        <fullName evidence="2">Uncharacterized protein</fullName>
    </submittedName>
</protein>
<name>A0A2D3UZA6_9PEZI</name>
<feature type="chain" id="PRO_5013629096" evidence="1">
    <location>
        <begin position="21"/>
        <end position="122"/>
    </location>
</feature>
<keyword evidence="1" id="KW-0732">Signal</keyword>
<evidence type="ECO:0000313" key="3">
    <source>
        <dbReference type="Proteomes" id="UP000225277"/>
    </source>
</evidence>
<evidence type="ECO:0000313" key="2">
    <source>
        <dbReference type="EMBL" id="CZT14539.1"/>
    </source>
</evidence>
<proteinExistence type="predicted"/>
<feature type="signal peptide" evidence="1">
    <location>
        <begin position="1"/>
        <end position="20"/>
    </location>
</feature>
<dbReference type="OrthoDB" id="3638358at2759"/>
<dbReference type="RefSeq" id="XP_023621436.1">
    <property type="nucleotide sequence ID" value="XM_023765668.1"/>
</dbReference>
<dbReference type="Proteomes" id="UP000225277">
    <property type="component" value="Unassembled WGS sequence"/>
</dbReference>
<sequence>MVSANFLSQALFAGAALASGLHLRRDQCTSDDACEGACRAVDVKCEGANVTPTEAVIAEARRRYQDYHCVNSQCQCAVTSDDQAQDFCQYLVENDKAFKGFKYDDGHFDFDTNTITCVIVPA</sequence>